<feature type="compositionally biased region" description="Polar residues" evidence="4">
    <location>
        <begin position="1176"/>
        <end position="1189"/>
    </location>
</feature>
<feature type="region of interest" description="Disordered" evidence="4">
    <location>
        <begin position="949"/>
        <end position="972"/>
    </location>
</feature>
<feature type="compositionally biased region" description="Polar residues" evidence="4">
    <location>
        <begin position="1474"/>
        <end position="1559"/>
    </location>
</feature>
<feature type="compositionally biased region" description="Low complexity" evidence="4">
    <location>
        <begin position="1120"/>
        <end position="1133"/>
    </location>
</feature>
<feature type="compositionally biased region" description="Polar residues" evidence="4">
    <location>
        <begin position="1284"/>
        <end position="1425"/>
    </location>
</feature>
<dbReference type="InterPro" id="IPR018119">
    <property type="entry name" value="Strictosidine_synth_cons-reg"/>
</dbReference>
<feature type="region of interest" description="Disordered" evidence="4">
    <location>
        <begin position="588"/>
        <end position="607"/>
    </location>
</feature>
<feature type="compositionally biased region" description="Polar residues" evidence="4">
    <location>
        <begin position="1573"/>
        <end position="1621"/>
    </location>
</feature>
<comment type="caution">
    <text evidence="6">The sequence shown here is derived from an EMBL/GenBank/DDBJ whole genome shotgun (WGS) entry which is preliminary data.</text>
</comment>
<evidence type="ECO:0000256" key="2">
    <source>
        <dbReference type="ARBA" id="ARBA00022553"/>
    </source>
</evidence>
<evidence type="ECO:0000256" key="1">
    <source>
        <dbReference type="ARBA" id="ARBA00009191"/>
    </source>
</evidence>
<feature type="compositionally biased region" description="Polar residues" evidence="4">
    <location>
        <begin position="451"/>
        <end position="470"/>
    </location>
</feature>
<evidence type="ECO:0000313" key="6">
    <source>
        <dbReference type="EMBL" id="CAL1545750.1"/>
    </source>
</evidence>
<name>A0AAV2IFZ2_LYMST</name>
<dbReference type="GO" id="GO:0016787">
    <property type="term" value="F:hydrolase activity"/>
    <property type="evidence" value="ECO:0007669"/>
    <property type="project" value="TreeGrafter"/>
</dbReference>
<comment type="similarity">
    <text evidence="1">Belongs to the strictosidine synthase family.</text>
</comment>
<feature type="domain" description="Strictosidine synthase conserved region" evidence="5">
    <location>
        <begin position="176"/>
        <end position="254"/>
    </location>
</feature>
<feature type="compositionally biased region" description="Pro residues" evidence="4">
    <location>
        <begin position="667"/>
        <end position="679"/>
    </location>
</feature>
<dbReference type="PANTHER" id="PTHR10426">
    <property type="entry name" value="STRICTOSIDINE SYNTHASE-RELATED"/>
    <property type="match status" value="1"/>
</dbReference>
<sequence length="1635" mass="177966">MALTRPERLAAFRKMAEIGLVVKVVLVMTSLQPVQNVDIDAVSFQLPSPPLLAGSLETNNFLLDAERVHEGIVGSPSSYVFYRDDIFAVTAGGLVVNVAPCRPVTIAALSPRGCRTVKECGHLISIRLNSDNLLVVLDAYRGLFEVHPVTGVARHLYNSNTLVNGRASVYLNDMVLMQDGTIIVSDSSPTFDFANEFWIRFEGRPDGRLLGYNPVSGQAKEIMSGLAYPTGLEITSDKQALLVAEAGRARIIRVELSKDKFFQKSNFNGNLPGMPEHIRKSKHGTYWVGLTYPRYQGEVSVMDQYSHMATSRNYLAKRRTAEQLIMMYTQRGLAVELDGTGSVLSSLHDPAGLKVKEVVEAIDNDGAVYVAARHQKAVVRVIKSHNDLSAVSAVQVLRSRCRIADDQVSSSKVKMEQEIQNRKSPPVGGQGPVNFIAYSSSDLAPQNFPSQFQQNSGMLPTNRPPTQQAHKPSLTPAAPAISRLETIRMGLSQLHNTLANVPRLSGYRPPGPSGLPTSQPRVLTSQQYPGIYRQRLPVQMMPGYVNQVQQSPNSQNAAPSIQSVDPFLPAGVLANNFVQPLKQIPQSDTSVPGHAVRAEHGSPTSPLVVHRMENGELVTHVLIGNDFKIPDQRSTTTRPPVQNNVVVNQQNIRPVLPTLPTAEKNPHVPPPNPTSPKAPPTFNTPPPIQDLPGTLGGFFDLIHGSSHVKKDVTPPPEPTPGAPLPDHGALIHAGSPYFPGASHSEAHNNTPSDLGLVDGVETTTGAAQKRLEANPQDISSKAATDVQQMQMFHPSERAEAMNLAQNNANPKASAASPVPGRASFLKQGLQMLQQYFKHAKSTPPPLLVPEDVPTQTPMKPDGILKPHETPGQVDKNQNLREPNAITTSSPLGLDKQKDQEMINGMIKRDQMASFSGAATIHPNQPLNDVAVRESQNDLQAKHFQIAEGQPLSLPPQSPQPLHGESVPSPDEGSYIKIVQGPGKYILIPLTQSTLMQALGGVSLNNIPNRPPQALNSPTANNAFRQTTQPNWMVPQNPEQYRSPNGPTQPVPNAWGANTPPPGANFQQSHPPNSAPPNFHQLTIPTWHLNQQQVGSSQPGSTTVVPMPSWQNVPTSGWPLTQTNNAPTQQTTYNMPQPLPGSNRAPQAWSGAQTSASSTMTTPQQSWQTSQQGRTTNGPSQNPIAVSSPQTRREIDPTTQTSFHSNTPANASEDNSGSSQISKSSDPTKYQWQTNNTPPQNWPTINPSTQGWPTNNPQTQAWPTNGPPTQAWPINGPPTQAWPINGQTANSWPTNNPQSQSWPTNSQPAQSWSTNNPIQSWPTNSPQTQSWPTNSPTTQSWPTNSPPTQSWPTNSPQTPSWPTNSPTAQPWPSNSPQTQSWPNNSPPTQSWPSNSPSTQSWPTNSPQTQSWPTNSPTTQSWPTNSLQTQSWPTNSPTTQSWPSNSPSTQSWTTNSQQTQLWPTNNPTTQQWPTNGPSTQSWPTNSPQTQSWPTNNPTIQSWPTNSPTTQQWPTNNPSTQSWPANSTPNQSFPFQQSWSTSNSPTETWPKTITQTSTTLGYNQPGQSSPPQTTQHVAPNSTSIQQFPTTSSQLPTAHEQNNGSYVPTTVQANDATSGKTSQQMDQTYVTQWQASPVN</sequence>
<feature type="region of interest" description="Disordered" evidence="4">
    <location>
        <begin position="708"/>
        <end position="754"/>
    </location>
</feature>
<dbReference type="Proteomes" id="UP001497497">
    <property type="component" value="Unassembled WGS sequence"/>
</dbReference>
<feature type="compositionally biased region" description="Low complexity" evidence="4">
    <location>
        <begin position="1426"/>
        <end position="1473"/>
    </location>
</feature>
<protein>
    <recommendedName>
        <fullName evidence="5">Strictosidine synthase conserved region domain-containing protein</fullName>
    </recommendedName>
</protein>
<evidence type="ECO:0000256" key="4">
    <source>
        <dbReference type="SAM" id="MobiDB-lite"/>
    </source>
</evidence>
<feature type="region of interest" description="Disordered" evidence="4">
    <location>
        <begin position="451"/>
        <end position="474"/>
    </location>
</feature>
<organism evidence="6 7">
    <name type="scientific">Lymnaea stagnalis</name>
    <name type="common">Great pond snail</name>
    <name type="synonym">Helix stagnalis</name>
    <dbReference type="NCBI Taxonomy" id="6523"/>
    <lineage>
        <taxon>Eukaryota</taxon>
        <taxon>Metazoa</taxon>
        <taxon>Spiralia</taxon>
        <taxon>Lophotrochozoa</taxon>
        <taxon>Mollusca</taxon>
        <taxon>Gastropoda</taxon>
        <taxon>Heterobranchia</taxon>
        <taxon>Euthyneura</taxon>
        <taxon>Panpulmonata</taxon>
        <taxon>Hygrophila</taxon>
        <taxon>Lymnaeoidea</taxon>
        <taxon>Lymnaeidae</taxon>
        <taxon>Lymnaea</taxon>
    </lineage>
</organism>
<evidence type="ECO:0000259" key="5">
    <source>
        <dbReference type="Pfam" id="PF03088"/>
    </source>
</evidence>
<reference evidence="6 7" key="1">
    <citation type="submission" date="2024-04" db="EMBL/GenBank/DDBJ databases">
        <authorList>
            <consortium name="Genoscope - CEA"/>
            <person name="William W."/>
        </authorList>
    </citation>
    <scope>NUCLEOTIDE SEQUENCE [LARGE SCALE GENOMIC DNA]</scope>
</reference>
<keyword evidence="3" id="KW-0325">Glycoprotein</keyword>
<feature type="region of interest" description="Disordered" evidence="4">
    <location>
        <begin position="861"/>
        <end position="891"/>
    </location>
</feature>
<evidence type="ECO:0000313" key="7">
    <source>
        <dbReference type="Proteomes" id="UP001497497"/>
    </source>
</evidence>
<dbReference type="Pfam" id="PF03088">
    <property type="entry name" value="Str_synth"/>
    <property type="match status" value="1"/>
</dbReference>
<keyword evidence="2" id="KW-0597">Phosphoprotein</keyword>
<dbReference type="SUPFAM" id="SSF63829">
    <property type="entry name" value="Calcium-dependent phosphotriesterase"/>
    <property type="match status" value="1"/>
</dbReference>
<keyword evidence="7" id="KW-1185">Reference proteome</keyword>
<dbReference type="Gene3D" id="2.120.10.30">
    <property type="entry name" value="TolB, C-terminal domain"/>
    <property type="match status" value="1"/>
</dbReference>
<feature type="compositionally biased region" description="Low complexity" evidence="4">
    <location>
        <begin position="1156"/>
        <end position="1175"/>
    </location>
</feature>
<accession>A0AAV2IFZ2</accession>
<feature type="region of interest" description="Disordered" evidence="4">
    <location>
        <begin position="1041"/>
        <end position="1621"/>
    </location>
</feature>
<feature type="compositionally biased region" description="Pro residues" evidence="4">
    <location>
        <begin position="713"/>
        <end position="723"/>
    </location>
</feature>
<dbReference type="EMBL" id="CAXITT010000732">
    <property type="protein sequence ID" value="CAL1545750.1"/>
    <property type="molecule type" value="Genomic_DNA"/>
</dbReference>
<dbReference type="InterPro" id="IPR011042">
    <property type="entry name" value="6-blade_b-propeller_TolB-like"/>
</dbReference>
<feature type="compositionally biased region" description="Polar residues" evidence="4">
    <location>
        <begin position="1196"/>
        <end position="1262"/>
    </location>
</feature>
<proteinExistence type="inferred from homology"/>
<evidence type="ECO:0000256" key="3">
    <source>
        <dbReference type="ARBA" id="ARBA00023180"/>
    </source>
</evidence>
<dbReference type="PANTHER" id="PTHR10426:SF88">
    <property type="entry name" value="ADIPOCYTE PLASMA MEMBRANE-ASSOCIATED PROTEIN HEMOMUCIN-RELATED"/>
    <property type="match status" value="1"/>
</dbReference>
<feature type="compositionally biased region" description="Polar residues" evidence="4">
    <location>
        <begin position="874"/>
        <end position="890"/>
    </location>
</feature>
<dbReference type="GO" id="GO:0012505">
    <property type="term" value="C:endomembrane system"/>
    <property type="evidence" value="ECO:0007669"/>
    <property type="project" value="TreeGrafter"/>
</dbReference>
<gene>
    <name evidence="6" type="ORF">GSLYS_00019127001</name>
</gene>
<feature type="region of interest" description="Disordered" evidence="4">
    <location>
        <begin position="659"/>
        <end position="679"/>
    </location>
</feature>
<feature type="compositionally biased region" description="Low complexity" evidence="4">
    <location>
        <begin position="1561"/>
        <end position="1572"/>
    </location>
</feature>
<feature type="compositionally biased region" description="Polar residues" evidence="4">
    <location>
        <begin position="1079"/>
        <end position="1119"/>
    </location>
</feature>